<evidence type="ECO:0000313" key="2">
    <source>
        <dbReference type="EMBL" id="VAW84982.1"/>
    </source>
</evidence>
<feature type="domain" description="Ice-binding protein C-terminal" evidence="1">
    <location>
        <begin position="202"/>
        <end position="224"/>
    </location>
</feature>
<organism evidence="2">
    <name type="scientific">hydrothermal vent metagenome</name>
    <dbReference type="NCBI Taxonomy" id="652676"/>
    <lineage>
        <taxon>unclassified sequences</taxon>
        <taxon>metagenomes</taxon>
        <taxon>ecological metagenomes</taxon>
    </lineage>
</organism>
<dbReference type="EMBL" id="UOFQ01000012">
    <property type="protein sequence ID" value="VAW84982.1"/>
    <property type="molecule type" value="Genomic_DNA"/>
</dbReference>
<dbReference type="InterPro" id="IPR013424">
    <property type="entry name" value="Ice-binding_C"/>
</dbReference>
<gene>
    <name evidence="2" type="ORF">MNBD_GAMMA17-1618</name>
</gene>
<name>A0A3B0ZBT4_9ZZZZ</name>
<dbReference type="NCBIfam" id="TIGR02595">
    <property type="entry name" value="PEP_CTERM"/>
    <property type="match status" value="1"/>
</dbReference>
<dbReference type="Pfam" id="PF07589">
    <property type="entry name" value="PEP-CTERM"/>
    <property type="match status" value="1"/>
</dbReference>
<dbReference type="AlphaFoldDB" id="A0A3B0ZBT4"/>
<proteinExistence type="predicted"/>
<sequence>MIKQTFKVLISTCAMAVFASTANAGLILEQYGSNTPTPDTIGGYAMTDFAVVNDTQTGDTSSVNAPINGSLTFTDAGGATLDMSRGLADSTSWWVNGETNDYDIFTTSVNWVTILLPENTRAFSFNVGSNMSARGWLTATELDGSGIENKHYFGLGANNTPGFGIYADNSQGQCSAITSVTIDPFEWGMGNFSINNDPCSTSVPEPTTVALLGLGLVGLLFTRRQPKHTI</sequence>
<accession>A0A3B0ZBT4</accession>
<reference evidence="2" key="1">
    <citation type="submission" date="2018-06" db="EMBL/GenBank/DDBJ databases">
        <authorList>
            <person name="Zhirakovskaya E."/>
        </authorList>
    </citation>
    <scope>NUCLEOTIDE SEQUENCE</scope>
</reference>
<evidence type="ECO:0000259" key="1">
    <source>
        <dbReference type="Pfam" id="PF07589"/>
    </source>
</evidence>
<protein>
    <recommendedName>
        <fullName evidence="1">Ice-binding protein C-terminal domain-containing protein</fullName>
    </recommendedName>
</protein>